<dbReference type="PANTHER" id="PTHR38436">
    <property type="entry name" value="POLYKETIDE CYCLASE SNOAL-LIKE DOMAIN"/>
    <property type="match status" value="1"/>
</dbReference>
<dbReference type="Pfam" id="PF07366">
    <property type="entry name" value="SnoaL"/>
    <property type="match status" value="1"/>
</dbReference>
<dbReference type="EMBL" id="CP058316">
    <property type="protein sequence ID" value="QLD11812.1"/>
    <property type="molecule type" value="Genomic_DNA"/>
</dbReference>
<dbReference type="RefSeq" id="WP_178012065.1">
    <property type="nucleotide sequence ID" value="NZ_CP058316.1"/>
</dbReference>
<dbReference type="InterPro" id="IPR009959">
    <property type="entry name" value="Cyclase_SnoaL-like"/>
</dbReference>
<protein>
    <submittedName>
        <fullName evidence="1">Ester cyclase</fullName>
    </submittedName>
</protein>
<proteinExistence type="predicted"/>
<dbReference type="PANTHER" id="PTHR38436:SF1">
    <property type="entry name" value="ESTER CYCLASE"/>
    <property type="match status" value="1"/>
</dbReference>
<evidence type="ECO:0000313" key="2">
    <source>
        <dbReference type="Proteomes" id="UP000509638"/>
    </source>
</evidence>
<gene>
    <name evidence="1" type="ORF">HW566_08545</name>
</gene>
<dbReference type="Proteomes" id="UP000509638">
    <property type="component" value="Chromosome"/>
</dbReference>
<reference evidence="1 2" key="1">
    <citation type="submission" date="2020-06" db="EMBL/GenBank/DDBJ databases">
        <authorList>
            <person name="Jo H."/>
        </authorList>
    </citation>
    <scope>NUCLEOTIDE SEQUENCE [LARGE SCALE GENOMIC DNA]</scope>
    <source>
        <strain evidence="1 2">I46</strain>
    </source>
</reference>
<organism evidence="1 2">
    <name type="scientific">Microbacterium oleivorans</name>
    <dbReference type="NCBI Taxonomy" id="273677"/>
    <lineage>
        <taxon>Bacteria</taxon>
        <taxon>Bacillati</taxon>
        <taxon>Actinomycetota</taxon>
        <taxon>Actinomycetes</taxon>
        <taxon>Micrococcales</taxon>
        <taxon>Microbacteriaceae</taxon>
        <taxon>Microbacterium</taxon>
    </lineage>
</organism>
<evidence type="ECO:0000313" key="1">
    <source>
        <dbReference type="EMBL" id="QLD11812.1"/>
    </source>
</evidence>
<dbReference type="GO" id="GO:0030638">
    <property type="term" value="P:polyketide metabolic process"/>
    <property type="evidence" value="ECO:0007669"/>
    <property type="project" value="InterPro"/>
</dbReference>
<dbReference type="InterPro" id="IPR032710">
    <property type="entry name" value="NTF2-like_dom_sf"/>
</dbReference>
<accession>A0A7D5EVG3</accession>
<dbReference type="AlphaFoldDB" id="A0A7D5EVG3"/>
<sequence length="130" mass="14619">MDPWEMHAWYAEYLEACNRHDLDAIRSFVDPDVRRAHLPGGIDAWMTGVVEVLDAFPDWQVRRIQLVAEDDRIAAHVRASGTHTGAFRGIRPTRRHVNVAEFSFLRLAGGRIAEFAGTTDHAALLAQLSD</sequence>
<dbReference type="SUPFAM" id="SSF54427">
    <property type="entry name" value="NTF2-like"/>
    <property type="match status" value="1"/>
</dbReference>
<dbReference type="Gene3D" id="3.10.450.50">
    <property type="match status" value="1"/>
</dbReference>
<name>A0A7D5EVG3_9MICO</name>